<evidence type="ECO:0008006" key="3">
    <source>
        <dbReference type="Google" id="ProtNLM"/>
    </source>
</evidence>
<accession>A0A2M6WG92</accession>
<dbReference type="InterPro" id="IPR021513">
    <property type="entry name" value="Phage_RSL1_Orf186"/>
</dbReference>
<name>A0A2M6WG92_9BACT</name>
<dbReference type="EMBL" id="PFBE01000015">
    <property type="protein sequence ID" value="PIT91811.1"/>
    <property type="molecule type" value="Genomic_DNA"/>
</dbReference>
<dbReference type="Pfam" id="PF11373">
    <property type="entry name" value="DUF3175"/>
    <property type="match status" value="1"/>
</dbReference>
<comment type="caution">
    <text evidence="1">The sequence shown here is derived from an EMBL/GenBank/DDBJ whole genome shotgun (WGS) entry which is preliminary data.</text>
</comment>
<evidence type="ECO:0000313" key="1">
    <source>
        <dbReference type="EMBL" id="PIT91811.1"/>
    </source>
</evidence>
<evidence type="ECO:0000313" key="2">
    <source>
        <dbReference type="Proteomes" id="UP000229530"/>
    </source>
</evidence>
<dbReference type="Proteomes" id="UP000229530">
    <property type="component" value="Unassembled WGS sequence"/>
</dbReference>
<sequence>MGGERSRTTKNWSGYVTKHSFALALERDVFTWDDPRKIAQSLKKSAEESLRRKGTPFQSAMSMLNFYLNRAGKNLKPARKRILEQAKIELRTLFNYHLK</sequence>
<proteinExistence type="predicted"/>
<dbReference type="AlphaFoldDB" id="A0A2M6WG92"/>
<reference evidence="2" key="1">
    <citation type="submission" date="2017-09" db="EMBL/GenBank/DDBJ databases">
        <title>Depth-based differentiation of microbial function through sediment-hosted aquifers and enrichment of novel symbionts in the deep terrestrial subsurface.</title>
        <authorList>
            <person name="Probst A.J."/>
            <person name="Ladd B."/>
            <person name="Jarett J.K."/>
            <person name="Geller-Mcgrath D.E."/>
            <person name="Sieber C.M.K."/>
            <person name="Emerson J.B."/>
            <person name="Anantharaman K."/>
            <person name="Thomas B.C."/>
            <person name="Malmstrom R."/>
            <person name="Stieglmeier M."/>
            <person name="Klingl A."/>
            <person name="Woyke T."/>
            <person name="Ryan C.M."/>
            <person name="Banfield J.F."/>
        </authorList>
    </citation>
    <scope>NUCLEOTIDE SEQUENCE [LARGE SCALE GENOMIC DNA]</scope>
</reference>
<gene>
    <name evidence="1" type="ORF">COU12_01115</name>
</gene>
<protein>
    <recommendedName>
        <fullName evidence="3">DUF3175 domain-containing protein</fullName>
    </recommendedName>
</protein>
<organism evidence="1 2">
    <name type="scientific">Candidatus Jorgensenbacteria bacterium CG10_big_fil_rev_8_21_14_0_10_54_38</name>
    <dbReference type="NCBI Taxonomy" id="1974593"/>
    <lineage>
        <taxon>Bacteria</taxon>
        <taxon>Candidatus Joergenseniibacteriota</taxon>
    </lineage>
</organism>